<evidence type="ECO:0000256" key="3">
    <source>
        <dbReference type="ARBA" id="ARBA00022112"/>
    </source>
</evidence>
<name>D3Q8L6_STANL</name>
<dbReference type="GO" id="GO:0046872">
    <property type="term" value="F:metal ion binding"/>
    <property type="evidence" value="ECO:0007669"/>
    <property type="project" value="UniProtKB-KW"/>
</dbReference>
<dbReference type="Pfam" id="PF01784">
    <property type="entry name" value="DUF34_NIF3"/>
    <property type="match status" value="1"/>
</dbReference>
<dbReference type="InterPro" id="IPR036069">
    <property type="entry name" value="DUF34/NIF3_sf"/>
</dbReference>
<dbReference type="Proteomes" id="UP000000844">
    <property type="component" value="Chromosome"/>
</dbReference>
<reference evidence="6 7" key="1">
    <citation type="journal article" date="2009" name="Stand. Genomic Sci.">
        <title>Complete genome sequence of Stackebrandtia nassauensis type strain (LLR-40K-21).</title>
        <authorList>
            <person name="Munk C."/>
            <person name="Lapidus A."/>
            <person name="Copeland A."/>
            <person name="Jando M."/>
            <person name="Mayilraj S."/>
            <person name="Glavina Del Rio T."/>
            <person name="Nolan M."/>
            <person name="Chen F."/>
            <person name="Lucas S."/>
            <person name="Tice H."/>
            <person name="Cheng J.F."/>
            <person name="Han C."/>
            <person name="Detter J.C."/>
            <person name="Bruce D."/>
            <person name="Goodwin L."/>
            <person name="Chain P."/>
            <person name="Pitluck S."/>
            <person name="Goker M."/>
            <person name="Ovchinikova G."/>
            <person name="Pati A."/>
            <person name="Ivanova N."/>
            <person name="Mavromatis K."/>
            <person name="Chen A."/>
            <person name="Palaniappan K."/>
            <person name="Land M."/>
            <person name="Hauser L."/>
            <person name="Chang Y.J."/>
            <person name="Jeffries C.D."/>
            <person name="Bristow J."/>
            <person name="Eisen J.A."/>
            <person name="Markowitz V."/>
            <person name="Hugenholtz P."/>
            <person name="Kyrpides N.C."/>
            <person name="Klenk H.P."/>
        </authorList>
    </citation>
    <scope>NUCLEOTIDE SEQUENCE [LARGE SCALE GENOMIC DNA]</scope>
    <source>
        <strain evidence="7">DSM 44728 / CIP 108903 / NRRL B-16338 / NBRC 102104 / LLR-40K-21</strain>
    </source>
</reference>
<evidence type="ECO:0000256" key="1">
    <source>
        <dbReference type="ARBA" id="ARBA00006964"/>
    </source>
</evidence>
<dbReference type="eggNOG" id="COG0327">
    <property type="taxonomic scope" value="Bacteria"/>
</dbReference>
<keyword evidence="4 5" id="KW-0479">Metal-binding</keyword>
<comment type="subunit">
    <text evidence="2">Homohexamer.</text>
</comment>
<evidence type="ECO:0000256" key="2">
    <source>
        <dbReference type="ARBA" id="ARBA00011643"/>
    </source>
</evidence>
<feature type="binding site" evidence="5">
    <location>
        <position position="74"/>
    </location>
    <ligand>
        <name>a divalent metal cation</name>
        <dbReference type="ChEBI" id="CHEBI:60240"/>
        <label>1</label>
    </ligand>
</feature>
<feature type="binding site" evidence="5">
    <location>
        <position position="235"/>
    </location>
    <ligand>
        <name>a divalent metal cation</name>
        <dbReference type="ChEBI" id="CHEBI:60240"/>
        <label>1</label>
    </ligand>
</feature>
<feature type="binding site" evidence="5">
    <location>
        <position position="112"/>
    </location>
    <ligand>
        <name>a divalent metal cation</name>
        <dbReference type="ChEBI" id="CHEBI:60240"/>
        <label>1</label>
    </ligand>
</feature>
<feature type="binding site" evidence="5">
    <location>
        <position position="239"/>
    </location>
    <ligand>
        <name>a divalent metal cation</name>
        <dbReference type="ChEBI" id="CHEBI:60240"/>
        <label>1</label>
    </ligand>
</feature>
<dbReference type="STRING" id="446470.Snas_4817"/>
<dbReference type="GO" id="GO:0005737">
    <property type="term" value="C:cytoplasm"/>
    <property type="evidence" value="ECO:0007669"/>
    <property type="project" value="TreeGrafter"/>
</dbReference>
<evidence type="ECO:0000256" key="4">
    <source>
        <dbReference type="ARBA" id="ARBA00022723"/>
    </source>
</evidence>
<evidence type="ECO:0000313" key="6">
    <source>
        <dbReference type="EMBL" id="ADD44458.1"/>
    </source>
</evidence>
<dbReference type="KEGG" id="sna:Snas_4817"/>
<dbReference type="SUPFAM" id="SSF102705">
    <property type="entry name" value="NIF3 (NGG1p interacting factor 3)-like"/>
    <property type="match status" value="1"/>
</dbReference>
<accession>D3Q8L6</accession>
<sequence>MTGNVSAMTTTVADLTADLERVYPPHWAESWDAVGLVCGRGDREVTKVSLAVDCVPATVAEAAEIGAQLLLVHHPLLLRGVSTVAPDTYKGEIVHTLIESGIALYVAHTNADVANPGVSDALAHRLGLTDLRPLVPVEDTDRGIGRVGRLPAPETLEQFTARAAAALPPTAWGVRAAGDPRRLVQTVAVSGGAGDSYLGHATAAGADVYLTADLRHHPVSEHLEAAGPALVDAAHWATEWPWLEAEAARIRAAFDVATVVSDRNTDPWTLHRSST</sequence>
<dbReference type="AlphaFoldDB" id="D3Q8L6"/>
<dbReference type="FunFam" id="3.40.1390.30:FF:000001">
    <property type="entry name" value="GTP cyclohydrolase 1 type 2"/>
    <property type="match status" value="1"/>
</dbReference>
<dbReference type="HOGENOM" id="CLU_037423_1_2_11"/>
<dbReference type="PANTHER" id="PTHR13799:SF14">
    <property type="entry name" value="GTP CYCLOHYDROLASE 1 TYPE 2 HOMOLOG"/>
    <property type="match status" value="1"/>
</dbReference>
<proteinExistence type="inferred from homology"/>
<organism evidence="6 7">
    <name type="scientific">Stackebrandtia nassauensis (strain DSM 44728 / CIP 108903 / NRRL B-16338 / NBRC 102104 / LLR-40K-21)</name>
    <dbReference type="NCBI Taxonomy" id="446470"/>
    <lineage>
        <taxon>Bacteria</taxon>
        <taxon>Bacillati</taxon>
        <taxon>Actinomycetota</taxon>
        <taxon>Actinomycetes</taxon>
        <taxon>Glycomycetales</taxon>
        <taxon>Glycomycetaceae</taxon>
        <taxon>Stackebrandtia</taxon>
    </lineage>
</organism>
<keyword evidence="7" id="KW-1185">Reference proteome</keyword>
<dbReference type="EMBL" id="CP001778">
    <property type="protein sequence ID" value="ADD44458.1"/>
    <property type="molecule type" value="Genomic_DNA"/>
</dbReference>
<feature type="binding site" evidence="5">
    <location>
        <position position="73"/>
    </location>
    <ligand>
        <name>a divalent metal cation</name>
        <dbReference type="ChEBI" id="CHEBI:60240"/>
        <label>1</label>
    </ligand>
</feature>
<evidence type="ECO:0000256" key="5">
    <source>
        <dbReference type="PIRSR" id="PIRSR602678-1"/>
    </source>
</evidence>
<dbReference type="InterPro" id="IPR002678">
    <property type="entry name" value="DUF34/NIF3"/>
</dbReference>
<protein>
    <recommendedName>
        <fullName evidence="3">GTP cyclohydrolase 1 type 2 homolog</fullName>
    </recommendedName>
</protein>
<dbReference type="Gene3D" id="3.40.1390.30">
    <property type="entry name" value="NIF3 (NGG1p interacting factor 3)-like"/>
    <property type="match status" value="2"/>
</dbReference>
<dbReference type="PANTHER" id="PTHR13799">
    <property type="entry name" value="NGG1 INTERACTING FACTOR 3"/>
    <property type="match status" value="1"/>
</dbReference>
<comment type="similarity">
    <text evidence="1">Belongs to the GTP cyclohydrolase I type 2/NIF3 family.</text>
</comment>
<evidence type="ECO:0000313" key="7">
    <source>
        <dbReference type="Proteomes" id="UP000000844"/>
    </source>
</evidence>
<dbReference type="NCBIfam" id="TIGR00486">
    <property type="entry name" value="YbgI_SA1388"/>
    <property type="match status" value="1"/>
</dbReference>
<gene>
    <name evidence="6" type="ordered locus">Snas_4817</name>
</gene>